<dbReference type="AlphaFoldDB" id="A0A8H7Z098"/>
<dbReference type="VEuPathDB" id="FungiDB:I7I52_08924"/>
<sequence>MIQVFIELLSFVVDKTPRVHPRVPQLPFQRQLQSPSKPCKGGMLNEEQIRFVLPRLKGSMTLELSPTGKRREEMSRCIKTNNPVRLCHGIATMSLVRNARGFHRTPKQPVTVDISRATRSRQTQHWHE</sequence>
<dbReference type="Proteomes" id="UP000670092">
    <property type="component" value="Unassembled WGS sequence"/>
</dbReference>
<gene>
    <name evidence="1" type="ORF">I7I52_08924</name>
</gene>
<proteinExistence type="predicted"/>
<accession>A0A8H7Z098</accession>
<protein>
    <submittedName>
        <fullName evidence="1">Uncharacterized protein</fullName>
    </submittedName>
</protein>
<comment type="caution">
    <text evidence="1">The sequence shown here is derived from an EMBL/GenBank/DDBJ whole genome shotgun (WGS) entry which is preliminary data.</text>
</comment>
<reference evidence="1 2" key="1">
    <citation type="submission" date="2021-01" db="EMBL/GenBank/DDBJ databases">
        <title>Chromosome-level genome assembly of a human fungal pathogen reveals clustering of transcriptionally co-regulated genes.</title>
        <authorList>
            <person name="Voorhies M."/>
            <person name="Cohen S."/>
            <person name="Shea T.P."/>
            <person name="Petrus S."/>
            <person name="Munoz J.F."/>
            <person name="Poplawski S."/>
            <person name="Goldman W.E."/>
            <person name="Michael T."/>
            <person name="Cuomo C.A."/>
            <person name="Sil A."/>
            <person name="Beyhan S."/>
        </authorList>
    </citation>
    <scope>NUCLEOTIDE SEQUENCE [LARGE SCALE GENOMIC DNA]</scope>
    <source>
        <strain evidence="1 2">G184AR</strain>
    </source>
</reference>
<name>A0A8H7Z098_AJECA</name>
<evidence type="ECO:0000313" key="2">
    <source>
        <dbReference type="Proteomes" id="UP000670092"/>
    </source>
</evidence>
<organism evidence="1 2">
    <name type="scientific">Ajellomyces capsulatus</name>
    <name type="common">Darling's disease fungus</name>
    <name type="synonym">Histoplasma capsulatum</name>
    <dbReference type="NCBI Taxonomy" id="5037"/>
    <lineage>
        <taxon>Eukaryota</taxon>
        <taxon>Fungi</taxon>
        <taxon>Dikarya</taxon>
        <taxon>Ascomycota</taxon>
        <taxon>Pezizomycotina</taxon>
        <taxon>Eurotiomycetes</taxon>
        <taxon>Eurotiomycetidae</taxon>
        <taxon>Onygenales</taxon>
        <taxon>Ajellomycetaceae</taxon>
        <taxon>Histoplasma</taxon>
    </lineage>
</organism>
<dbReference type="EMBL" id="JAEVHI010000002">
    <property type="protein sequence ID" value="KAG5298828.1"/>
    <property type="molecule type" value="Genomic_DNA"/>
</dbReference>
<evidence type="ECO:0000313" key="1">
    <source>
        <dbReference type="EMBL" id="KAG5298828.1"/>
    </source>
</evidence>